<dbReference type="PANTHER" id="PTHR11102:SF147">
    <property type="entry name" value="SEL1L ADAPTOR SUBUNIT OF ERAD E3 UBIQUITIN LIGASE"/>
    <property type="match status" value="1"/>
</dbReference>
<dbReference type="SMART" id="SM00028">
    <property type="entry name" value="TPR"/>
    <property type="match status" value="6"/>
</dbReference>
<dbReference type="SUPFAM" id="SSF81901">
    <property type="entry name" value="HCP-like"/>
    <property type="match status" value="6"/>
</dbReference>
<sequence length="1647" mass="192203">MAFMNVSDQFKSIISCILDKTIRNIYSKFNFFVYNFGNNQKSENNNEGKQYQKVNDSLLFDHLKKYSYITYVDFQKSKNLNQNQIEKDNILQNADVLFCVEGECLIVNDINIDINNIIEKLQKQLLTVVDIKTESLMEEIQNFCKNFKEIKSNQFLQKTLPLIAGYLIGRFSCPTFLFKDPSFFNFDEEDTAFEIEFDRKINVLNLLLQGREEFEAKVKEIQEQSGKQVNKIANREFKNQDFIVLRQIYLSSRAIILKVIHLDSLFIFALKKFRHPNIENNKNEIFFCQNYAHRCFTRFYGFLKENGKIEGLVYDYMSNNSVDDYIMSHQEQNVKIFALTIINRIFQGIEYLHSNSLIFRDLKPSNILLDHDFIPYISDFETIRHIGEGDEVKSFTNDIGSYLYASPEQYRGYDLSYACDIYSFGLSVFFLMVKKHYKSLESPSIITENYFYYSKNLQSLIEKCIKENPTERITKEDIKLMLINEFNSFYYLEDFLLDDTVNLIMSPIHQFVIENIIFQKDQIKKFQKFINNIFAFLPVVESKMEKDKGSTLVQLGNFYYEGYIINTDYTKAKYYYELSAQLNNYSAIVNIGVLYLYGKGVKKDQLKGIKYLELAAQQKNKCAFLKLGIVYSEGIGVKKDYIKAKEYFELAAQQNDLDAVYNLGVMHSNGYGVEPNYPKAKEYFEICAKQNYIKSYSKLGFIYYNGLGTEKDYIKAKEYLEKAVEHTNSIGAMYDLGCIYLNGYGIERDYLKAKFYFELAANYYHFQSFFQLGNIYYNGLGVKKDYSKAKYFFELSVSQGNSLILLSVALHYLLGDNEIRDYVKGLRYLELAANKNNPNALYYLGYIYIKEIGVNQDYSKAIKYFEKAANYGIVKALHALGYLYSHGFGVSQDYSIARNYFEKAAEKNCSDSIHSLGFLYLNGYGVEQDYKKAREYFEKSALLNNKNSLLYLAHIYSNGLGIKQDLTKSDELFELFAQKGKPDDLLLLGLIFENGYGVAKDYSKSIKYYQLASQHGNSSAQYNLGNLYEMGKGVEKNYQKAKQYYELAAQQSSPEAIFRLGVFYACGYDVEKDFNIAIEYFKYAATLNNSNAFVNLGVFYYNGYGVEKNVSKAIEYFKLGEKMKNPKASLYLGILYTLGTGVAKDYLKAKFYFEQLSQYNDASALSFLGNFYFFGRGVKQDYLESKKYFELAAKFNDSYSLFALGVIYFYGYGVGRNYSKAKNYFELAGQEKNSEALINLGILYGYGWGVQLDYSKTRKYFELASQLGNFVAHFFLGDLYSNGLVMDVDISKAIDYFLLCIQIDQKDLNYYAYNKYYYRAYNDLGLIYITVYKDVEKAKDYIKEAAFAEYPFGQNNYGLINEFYLNDLEKAEYMYKRSSEHHFALAEFNLARIKERNGKVEESIEYYLRASEDEDLPLMFRNMVSFDNRLEYSKAFIICYTNLKLSKYYLEKSNIEDAKKYFNRSVSKLNIDNENISHPFQFVINNENNENPFSYLKIFILNFPLFNLQKQPNINLSSELFVEKPKVISDASDFKYEIKSNKTHKREFLNENGNYNSDSYCNNGDRMIFKDPNKLFDFVMEDKSLIKQFKDEINDIINTIDKIIYTPPYSFLFGRVILEKSKNKLQRTDKFKKDINELFYEGLGSIF</sequence>
<organism evidence="3 4">
    <name type="scientific">Tritrichomonas musculus</name>
    <dbReference type="NCBI Taxonomy" id="1915356"/>
    <lineage>
        <taxon>Eukaryota</taxon>
        <taxon>Metamonada</taxon>
        <taxon>Parabasalia</taxon>
        <taxon>Tritrichomonadida</taxon>
        <taxon>Tritrichomonadidae</taxon>
        <taxon>Tritrichomonas</taxon>
    </lineage>
</organism>
<dbReference type="InterPro" id="IPR019734">
    <property type="entry name" value="TPR_rpt"/>
</dbReference>
<dbReference type="CDD" id="cd00180">
    <property type="entry name" value="PKc"/>
    <property type="match status" value="1"/>
</dbReference>
<feature type="domain" description="Protein kinase" evidence="2">
    <location>
        <begin position="242"/>
        <end position="490"/>
    </location>
</feature>
<dbReference type="Gene3D" id="1.10.510.10">
    <property type="entry name" value="Transferase(Phosphotransferase) domain 1"/>
    <property type="match status" value="1"/>
</dbReference>
<dbReference type="Pfam" id="PF00069">
    <property type="entry name" value="Pkinase"/>
    <property type="match status" value="1"/>
</dbReference>
<accession>A0ABR2HHP4</accession>
<evidence type="ECO:0000313" key="3">
    <source>
        <dbReference type="EMBL" id="KAK8847752.1"/>
    </source>
</evidence>
<dbReference type="Gene3D" id="1.25.40.10">
    <property type="entry name" value="Tetratricopeptide repeat domain"/>
    <property type="match status" value="4"/>
</dbReference>
<dbReference type="PROSITE" id="PS50011">
    <property type="entry name" value="PROTEIN_KINASE_DOM"/>
    <property type="match status" value="1"/>
</dbReference>
<evidence type="ECO:0000256" key="1">
    <source>
        <dbReference type="ARBA" id="ARBA00038101"/>
    </source>
</evidence>
<comment type="similarity">
    <text evidence="1">Belongs to the sel-1 family.</text>
</comment>
<dbReference type="InterPro" id="IPR006597">
    <property type="entry name" value="Sel1-like"/>
</dbReference>
<dbReference type="SUPFAM" id="SSF56112">
    <property type="entry name" value="Protein kinase-like (PK-like)"/>
    <property type="match status" value="1"/>
</dbReference>
<name>A0ABR2HHP4_9EUKA</name>
<dbReference type="InterPro" id="IPR050767">
    <property type="entry name" value="Sel1_AlgK"/>
</dbReference>
<reference evidence="3 4" key="1">
    <citation type="submission" date="2024-04" db="EMBL/GenBank/DDBJ databases">
        <title>Tritrichomonas musculus Genome.</title>
        <authorList>
            <person name="Alves-Ferreira E."/>
            <person name="Grigg M."/>
            <person name="Lorenzi H."/>
            <person name="Galac M."/>
        </authorList>
    </citation>
    <scope>NUCLEOTIDE SEQUENCE [LARGE SCALE GENOMIC DNA]</scope>
    <source>
        <strain evidence="3 4">EAF2021</strain>
    </source>
</reference>
<dbReference type="SMART" id="SM00220">
    <property type="entry name" value="S_TKc"/>
    <property type="match status" value="1"/>
</dbReference>
<keyword evidence="4" id="KW-1185">Reference proteome</keyword>
<comment type="caution">
    <text evidence="3">The sequence shown here is derived from an EMBL/GenBank/DDBJ whole genome shotgun (WGS) entry which is preliminary data.</text>
</comment>
<dbReference type="InterPro" id="IPR011990">
    <property type="entry name" value="TPR-like_helical_dom_sf"/>
</dbReference>
<dbReference type="EMBL" id="JAPFFF010000027">
    <property type="protein sequence ID" value="KAK8847752.1"/>
    <property type="molecule type" value="Genomic_DNA"/>
</dbReference>
<dbReference type="Pfam" id="PF08238">
    <property type="entry name" value="Sel1"/>
    <property type="match status" value="21"/>
</dbReference>
<dbReference type="Proteomes" id="UP001470230">
    <property type="component" value="Unassembled WGS sequence"/>
</dbReference>
<protein>
    <recommendedName>
        <fullName evidence="2">Protein kinase domain-containing protein</fullName>
    </recommendedName>
</protein>
<proteinExistence type="inferred from homology"/>
<dbReference type="SMART" id="SM00671">
    <property type="entry name" value="SEL1"/>
    <property type="match status" value="25"/>
</dbReference>
<evidence type="ECO:0000313" key="4">
    <source>
        <dbReference type="Proteomes" id="UP001470230"/>
    </source>
</evidence>
<dbReference type="InterPro" id="IPR011009">
    <property type="entry name" value="Kinase-like_dom_sf"/>
</dbReference>
<gene>
    <name evidence="3" type="ORF">M9Y10_018781</name>
</gene>
<evidence type="ECO:0000259" key="2">
    <source>
        <dbReference type="PROSITE" id="PS50011"/>
    </source>
</evidence>
<dbReference type="InterPro" id="IPR000719">
    <property type="entry name" value="Prot_kinase_dom"/>
</dbReference>
<dbReference type="PANTHER" id="PTHR11102">
    <property type="entry name" value="SEL-1-LIKE PROTEIN"/>
    <property type="match status" value="1"/>
</dbReference>